<name>A0A2T0LV07_9PSEU</name>
<gene>
    <name evidence="2" type="ORF">B0I33_105263</name>
</gene>
<comment type="caution">
    <text evidence="2">The sequence shown here is derived from an EMBL/GenBank/DDBJ whole genome shotgun (WGS) entry which is preliminary data.</text>
</comment>
<evidence type="ECO:0000313" key="3">
    <source>
        <dbReference type="Proteomes" id="UP000238362"/>
    </source>
</evidence>
<accession>A0A2T0LV07</accession>
<dbReference type="OrthoDB" id="3635484at2"/>
<organism evidence="2 3">
    <name type="scientific">Prauserella shujinwangii</name>
    <dbReference type="NCBI Taxonomy" id="1453103"/>
    <lineage>
        <taxon>Bacteria</taxon>
        <taxon>Bacillati</taxon>
        <taxon>Actinomycetota</taxon>
        <taxon>Actinomycetes</taxon>
        <taxon>Pseudonocardiales</taxon>
        <taxon>Pseudonocardiaceae</taxon>
        <taxon>Prauserella</taxon>
    </lineage>
</organism>
<dbReference type="Proteomes" id="UP000238362">
    <property type="component" value="Unassembled WGS sequence"/>
</dbReference>
<dbReference type="RefSeq" id="WP_106179172.1">
    <property type="nucleotide sequence ID" value="NZ_PVNH01000005.1"/>
</dbReference>
<evidence type="ECO:0000313" key="2">
    <source>
        <dbReference type="EMBL" id="PRX47683.1"/>
    </source>
</evidence>
<proteinExistence type="predicted"/>
<feature type="region of interest" description="Disordered" evidence="1">
    <location>
        <begin position="205"/>
        <end position="245"/>
    </location>
</feature>
<sequence>MATTAATQRDSAGRALRWLMRALLVVGGALAGTAAAWALSTATASAAHAEGESFFGPVASVSDQADVVEESTGVDVTPVADAAVEGAGRVVSGAAELAGGVGGAAAEAARPGVEREERAEGSAERRAPRFVDQAVADEVSTSVNQFCDTAVLRPVHDVLGAAEQVARSPHEARQVIERGLTPPRQVGEFGEAVWDVLSPRTTDLVNGLPTMPELAGGDSAQSAPIPAAPREKAAGPAERPDAPEPAIATVKVSDAVAPASSSLGADTEAAADAQRSGAPRDGSAPASPVRSPLAPITMPSHSGGSVGGLHIDGPLFGVPAGSLSTDYDAVTNCVRGGVRHLPIQPGSQPGVTPD</sequence>
<evidence type="ECO:0000256" key="1">
    <source>
        <dbReference type="SAM" id="MobiDB-lite"/>
    </source>
</evidence>
<keyword evidence="3" id="KW-1185">Reference proteome</keyword>
<protein>
    <submittedName>
        <fullName evidence="2">Uncharacterized protein</fullName>
    </submittedName>
</protein>
<feature type="region of interest" description="Disordered" evidence="1">
    <location>
        <begin position="259"/>
        <end position="305"/>
    </location>
</feature>
<dbReference type="EMBL" id="PVNH01000005">
    <property type="protein sequence ID" value="PRX47683.1"/>
    <property type="molecule type" value="Genomic_DNA"/>
</dbReference>
<dbReference type="AlphaFoldDB" id="A0A2T0LV07"/>
<reference evidence="2 3" key="1">
    <citation type="submission" date="2018-03" db="EMBL/GenBank/DDBJ databases">
        <title>Genomic Encyclopedia of Type Strains, Phase III (KMG-III): the genomes of soil and plant-associated and newly described type strains.</title>
        <authorList>
            <person name="Whitman W."/>
        </authorList>
    </citation>
    <scope>NUCLEOTIDE SEQUENCE [LARGE SCALE GENOMIC DNA]</scope>
    <source>
        <strain evidence="2 3">CGMCC 4.7125</strain>
    </source>
</reference>
<feature type="compositionally biased region" description="Basic and acidic residues" evidence="1">
    <location>
        <begin position="229"/>
        <end position="242"/>
    </location>
</feature>